<proteinExistence type="predicted"/>
<dbReference type="Proteomes" id="UP000538670">
    <property type="component" value="Unassembled WGS sequence"/>
</dbReference>
<dbReference type="EMBL" id="JACIDH010000014">
    <property type="protein sequence ID" value="MBB3880348.1"/>
    <property type="molecule type" value="Genomic_DNA"/>
</dbReference>
<organism evidence="1 2">
    <name type="scientific">Sphingomonas pseudosanguinis</name>
    <dbReference type="NCBI Taxonomy" id="413712"/>
    <lineage>
        <taxon>Bacteria</taxon>
        <taxon>Pseudomonadati</taxon>
        <taxon>Pseudomonadota</taxon>
        <taxon>Alphaproteobacteria</taxon>
        <taxon>Sphingomonadales</taxon>
        <taxon>Sphingomonadaceae</taxon>
        <taxon>Sphingomonas</taxon>
    </lineage>
</organism>
<dbReference type="RefSeq" id="WP_206362465.1">
    <property type="nucleotide sequence ID" value="NZ_JACIDH010000014.1"/>
</dbReference>
<keyword evidence="2" id="KW-1185">Reference proteome</keyword>
<accession>A0A7W6F403</accession>
<evidence type="ECO:0000313" key="1">
    <source>
        <dbReference type="EMBL" id="MBB3880348.1"/>
    </source>
</evidence>
<reference evidence="1 2" key="1">
    <citation type="submission" date="2020-08" db="EMBL/GenBank/DDBJ databases">
        <title>Genomic Encyclopedia of Type Strains, Phase IV (KMG-IV): sequencing the most valuable type-strain genomes for metagenomic binning, comparative biology and taxonomic classification.</title>
        <authorList>
            <person name="Goeker M."/>
        </authorList>
    </citation>
    <scope>NUCLEOTIDE SEQUENCE [LARGE SCALE GENOMIC DNA]</scope>
    <source>
        <strain evidence="1 2">DSM 19512</strain>
    </source>
</reference>
<protein>
    <submittedName>
        <fullName evidence="1">Uncharacterized protein</fullName>
    </submittedName>
</protein>
<comment type="caution">
    <text evidence="1">The sequence shown here is derived from an EMBL/GenBank/DDBJ whole genome shotgun (WGS) entry which is preliminary data.</text>
</comment>
<evidence type="ECO:0000313" key="2">
    <source>
        <dbReference type="Proteomes" id="UP000538670"/>
    </source>
</evidence>
<name>A0A7W6F403_9SPHN</name>
<gene>
    <name evidence="1" type="ORF">GGR48_002792</name>
</gene>
<dbReference type="AlphaFoldDB" id="A0A7W6F403"/>
<sequence>MRIDMPGFGRRLWVFFSSGIRDPEAMATLYFTGTSPTGKSLTLAPMTSRRAAGLDPQPMDWAGYFLFEASNNGERVIARVDDDEAALCLAGLLGIG</sequence>